<proteinExistence type="predicted"/>
<name>A0A4V2JGS4_9SPHI</name>
<protein>
    <submittedName>
        <fullName evidence="1">Uncharacterized protein</fullName>
    </submittedName>
</protein>
<keyword evidence="2" id="KW-1185">Reference proteome</keyword>
<dbReference type="OrthoDB" id="770063at2"/>
<dbReference type="AlphaFoldDB" id="A0A4V2JGS4"/>
<reference evidence="1 2" key="1">
    <citation type="submission" date="2019-02" db="EMBL/GenBank/DDBJ databases">
        <title>Pedobacter kyonggii whole genome sequence analysis.</title>
        <authorList>
            <person name="Dahal R.H."/>
        </authorList>
    </citation>
    <scope>NUCLEOTIDE SEQUENCE [LARGE SCALE GENOMIC DNA]</scope>
    <source>
        <strain evidence="1 2">K-4-11-1</strain>
    </source>
</reference>
<gene>
    <name evidence="1" type="ORF">EYS08_13110</name>
</gene>
<sequence>MNPITKIRTLEPILFYSGKQDELQIFLNEAEYGELIIKSLSHDQIRVKAVMLGEAGENSTGNKITEDLGYRYQKHWYSAKKLRGGL</sequence>
<organism evidence="1 2">
    <name type="scientific">Pedobacter kyonggii</name>
    <dbReference type="NCBI Taxonomy" id="1926871"/>
    <lineage>
        <taxon>Bacteria</taxon>
        <taxon>Pseudomonadati</taxon>
        <taxon>Bacteroidota</taxon>
        <taxon>Sphingobacteriia</taxon>
        <taxon>Sphingobacteriales</taxon>
        <taxon>Sphingobacteriaceae</taxon>
        <taxon>Pedobacter</taxon>
    </lineage>
</organism>
<evidence type="ECO:0000313" key="1">
    <source>
        <dbReference type="EMBL" id="TBO41780.1"/>
    </source>
</evidence>
<dbReference type="Proteomes" id="UP000291819">
    <property type="component" value="Unassembled WGS sequence"/>
</dbReference>
<comment type="caution">
    <text evidence="1">The sequence shown here is derived from an EMBL/GenBank/DDBJ whole genome shotgun (WGS) entry which is preliminary data.</text>
</comment>
<dbReference type="EMBL" id="SIXF01000011">
    <property type="protein sequence ID" value="TBO41780.1"/>
    <property type="molecule type" value="Genomic_DNA"/>
</dbReference>
<evidence type="ECO:0000313" key="2">
    <source>
        <dbReference type="Proteomes" id="UP000291819"/>
    </source>
</evidence>
<accession>A0A4V2JGS4</accession>
<dbReference type="RefSeq" id="WP_131030472.1">
    <property type="nucleotide sequence ID" value="NZ_SIXF01000011.1"/>
</dbReference>